<dbReference type="Proteomes" id="UP000887569">
    <property type="component" value="Unplaced"/>
</dbReference>
<accession>A0A915AJ36</accession>
<sequence>MACPSSGSGELRQVVPACPEHGLARLRRCGPACPAAGVSGLSGRWVLACPARGSGTSESWFRHARQVIPECPPRGSGVPGSAVAMLIGLFAGAGFRHLSTMFWPRWRGGFHGGEVGFRVVHQVAALLLAVDQVSIASATSARGRITQRDPDAALSGTSERWFRHARQVVPACPGTWFLAAESGSHPAGDSGVFAKWFWRSRQVILHVRGGSGESSPVVPACPAGGSGVTGTRFCTSESWFRHARQVIPECPACGSGTSETVVPECLHVIPECSQVVLGVAGRLHFACPRWFASPAGDSGVSAEWFWRSRQVILACPAGGSGELGRWYRRVRNMVLARLRDGSGMPGR</sequence>
<evidence type="ECO:0000313" key="1">
    <source>
        <dbReference type="Proteomes" id="UP000887569"/>
    </source>
</evidence>
<keyword evidence="1" id="KW-1185">Reference proteome</keyword>
<name>A0A915AJ36_PARUN</name>
<dbReference type="AlphaFoldDB" id="A0A915AJ36"/>
<reference evidence="2" key="1">
    <citation type="submission" date="2022-11" db="UniProtKB">
        <authorList>
            <consortium name="WormBaseParasite"/>
        </authorList>
    </citation>
    <scope>IDENTIFICATION</scope>
</reference>
<dbReference type="WBParaSite" id="PgR009X_g067_t01">
    <property type="protein sequence ID" value="PgR009X_g067_t01"/>
    <property type="gene ID" value="PgR009X_g067"/>
</dbReference>
<evidence type="ECO:0000313" key="2">
    <source>
        <dbReference type="WBParaSite" id="PgR009X_g067_t01"/>
    </source>
</evidence>
<protein>
    <submittedName>
        <fullName evidence="2">Uncharacterized protein</fullName>
    </submittedName>
</protein>
<proteinExistence type="predicted"/>
<organism evidence="1 2">
    <name type="scientific">Parascaris univalens</name>
    <name type="common">Nematode worm</name>
    <dbReference type="NCBI Taxonomy" id="6257"/>
    <lineage>
        <taxon>Eukaryota</taxon>
        <taxon>Metazoa</taxon>
        <taxon>Ecdysozoa</taxon>
        <taxon>Nematoda</taxon>
        <taxon>Chromadorea</taxon>
        <taxon>Rhabditida</taxon>
        <taxon>Spirurina</taxon>
        <taxon>Ascaridomorpha</taxon>
        <taxon>Ascaridoidea</taxon>
        <taxon>Ascarididae</taxon>
        <taxon>Parascaris</taxon>
    </lineage>
</organism>